<dbReference type="GO" id="GO:0030425">
    <property type="term" value="C:dendrite"/>
    <property type="evidence" value="ECO:0007669"/>
    <property type="project" value="TreeGrafter"/>
</dbReference>
<comment type="caution">
    <text evidence="8">Lacks conserved residue(s) required for the propagation of feature annotation.</text>
</comment>
<keyword evidence="11" id="KW-1185">Reference proteome</keyword>
<evidence type="ECO:0000313" key="9">
    <source>
        <dbReference type="EMBL" id="EEB13498.1"/>
    </source>
</evidence>
<feature type="transmembrane region" description="Helical" evidence="8">
    <location>
        <begin position="257"/>
        <end position="277"/>
    </location>
</feature>
<reference evidence="9" key="2">
    <citation type="submission" date="2007-04" db="EMBL/GenBank/DDBJ databases">
        <title>The genome of the human body louse.</title>
        <authorList>
            <consortium name="The Human Body Louse Genome Consortium"/>
            <person name="Kirkness E."/>
            <person name="Walenz B."/>
            <person name="Hass B."/>
            <person name="Bruggner R."/>
            <person name="Strausberg R."/>
        </authorList>
    </citation>
    <scope>NUCLEOTIDE SEQUENCE</scope>
    <source>
        <strain evidence="9">USDA</strain>
    </source>
</reference>
<dbReference type="Pfam" id="PF08395">
    <property type="entry name" value="7tm_7"/>
    <property type="match status" value="1"/>
</dbReference>
<dbReference type="STRING" id="121224.E0VJE2"/>
<comment type="function">
    <text evidence="8">Gustatory receptor which mediates acceptance or avoidance behavior, depending on its substrates.</text>
</comment>
<evidence type="ECO:0000256" key="2">
    <source>
        <dbReference type="ARBA" id="ARBA00022475"/>
    </source>
</evidence>
<reference evidence="9" key="1">
    <citation type="submission" date="2007-04" db="EMBL/GenBank/DDBJ databases">
        <title>Annotation of Pediculus humanus corporis strain USDA.</title>
        <authorList>
            <person name="Kirkness E."/>
            <person name="Hannick L."/>
            <person name="Hass B."/>
            <person name="Bruggner R."/>
            <person name="Lawson D."/>
            <person name="Bidwell S."/>
            <person name="Joardar V."/>
            <person name="Caler E."/>
            <person name="Walenz B."/>
            <person name="Inman J."/>
            <person name="Schobel S."/>
            <person name="Galinsky K."/>
            <person name="Amedeo P."/>
            <person name="Strausberg R."/>
        </authorList>
    </citation>
    <scope>NUCLEOTIDE SEQUENCE</scope>
    <source>
        <strain evidence="9">USDA</strain>
    </source>
</reference>
<evidence type="ECO:0000256" key="5">
    <source>
        <dbReference type="ARBA" id="ARBA00023136"/>
    </source>
</evidence>
<reference evidence="10" key="3">
    <citation type="submission" date="2021-02" db="UniProtKB">
        <authorList>
            <consortium name="EnsemblMetazoa"/>
        </authorList>
    </citation>
    <scope>IDENTIFICATION</scope>
    <source>
        <strain evidence="10">USDA</strain>
    </source>
</reference>
<protein>
    <recommendedName>
        <fullName evidence="8">Gustatory receptor</fullName>
    </recommendedName>
</protein>
<dbReference type="GO" id="GO:0005886">
    <property type="term" value="C:plasma membrane"/>
    <property type="evidence" value="ECO:0007669"/>
    <property type="project" value="UniProtKB-SubCell"/>
</dbReference>
<evidence type="ECO:0000256" key="3">
    <source>
        <dbReference type="ARBA" id="ARBA00022692"/>
    </source>
</evidence>
<dbReference type="OrthoDB" id="6366728at2759"/>
<dbReference type="HOGENOM" id="CLU_453665_0_0_1"/>
<dbReference type="GO" id="GO:0007635">
    <property type="term" value="P:chemosensory behavior"/>
    <property type="evidence" value="ECO:0007669"/>
    <property type="project" value="TreeGrafter"/>
</dbReference>
<keyword evidence="5 8" id="KW-0472">Membrane</keyword>
<name>E0VJE2_PEDHC</name>
<dbReference type="CTD" id="8230771"/>
<accession>E0VJE2</accession>
<keyword evidence="2 8" id="KW-1003">Cell membrane</keyword>
<feature type="transmembrane region" description="Helical" evidence="8">
    <location>
        <begin position="284"/>
        <end position="307"/>
    </location>
</feature>
<comment type="subcellular location">
    <subcellularLocation>
        <location evidence="1 8">Cell membrane</location>
        <topology evidence="1 8">Multi-pass membrane protein</topology>
    </subcellularLocation>
</comment>
<feature type="transmembrane region" description="Helical" evidence="8">
    <location>
        <begin position="564"/>
        <end position="582"/>
    </location>
</feature>
<feature type="transmembrane region" description="Helical" evidence="8">
    <location>
        <begin position="327"/>
        <end position="349"/>
    </location>
</feature>
<evidence type="ECO:0000313" key="11">
    <source>
        <dbReference type="Proteomes" id="UP000009046"/>
    </source>
</evidence>
<feature type="transmembrane region" description="Helical" evidence="8">
    <location>
        <begin position="382"/>
        <end position="404"/>
    </location>
</feature>
<dbReference type="PANTHER" id="PTHR21143:SF133">
    <property type="entry name" value="GUSTATORY AND PHEROMONE RECEPTOR 32A-RELATED"/>
    <property type="match status" value="1"/>
</dbReference>
<dbReference type="GO" id="GO:0043025">
    <property type="term" value="C:neuronal cell body"/>
    <property type="evidence" value="ECO:0007669"/>
    <property type="project" value="TreeGrafter"/>
</dbReference>
<dbReference type="GO" id="GO:0050909">
    <property type="term" value="P:sensory perception of taste"/>
    <property type="evidence" value="ECO:0007669"/>
    <property type="project" value="InterPro"/>
</dbReference>
<dbReference type="PANTHER" id="PTHR21143">
    <property type="entry name" value="INVERTEBRATE GUSTATORY RECEPTOR"/>
    <property type="match status" value="1"/>
</dbReference>
<keyword evidence="4 8" id="KW-1133">Transmembrane helix</keyword>
<dbReference type="InterPro" id="IPR013604">
    <property type="entry name" value="7TM_chemorcpt"/>
</dbReference>
<dbReference type="OMA" id="LWRILIN"/>
<feature type="transmembrane region" description="Helical" evidence="8">
    <location>
        <begin position="455"/>
        <end position="479"/>
    </location>
</feature>
<dbReference type="KEGG" id="phu:Phum_PHUM244030"/>
<dbReference type="EnsemblMetazoa" id="PHUM244030-RA">
    <property type="protein sequence ID" value="PHUM244030-PA"/>
    <property type="gene ID" value="PHUM244030"/>
</dbReference>
<dbReference type="GeneID" id="8230771"/>
<evidence type="ECO:0000256" key="8">
    <source>
        <dbReference type="RuleBase" id="RU363108"/>
    </source>
</evidence>
<dbReference type="VEuPathDB" id="VectorBase:PHUM244030"/>
<sequence>MVTLFKKYHFIFLQCLGVVNLTPFVQSTCHQFTDIRKSKILVIMLLSNADNVCLSFGICIAYYMAIRKTKKICHFVNKLNYLNDALSKTTLDTTDSQMNSISYLIIIEITLIISILIMSLSTENTIILGYCLWFYFFNSLFFIGFDMLFVILVKNIYFALEKINLTLKTLPKNNFTPLKNLEYINSELYDVSDEVNNCFTKYLLVITSCEFLDLITSRKKIFKMSDPLYIYSTILVSILAHLRIEYCYFMKVKIDDFFTFIFVILHSVGNHAALNIVDDFNDCFGSVLLISAFKEFVVFVCTPFYGVVNPSKFLGVQEYIVCFVERLLQSLDSITFAVNCLGCTLLILLRRKIMLNIIQQLNNFSLKFLPQYRLRELKKLSIGLSIFSFCFSLVFSITDGIVMLKTIKEVSLGIMYYLFLCRGPEGKNYYLNGFKFLIETDGWIKDLTEQCFSTFSLYGVCISAVVLFEIVYITVFYYMTPTALSELLASIVLIFYFLSQFFGIVIVSVLSVQEAEKTANYLHELFIDNDDVDVKEEIEIFSLQLLHRKVEFNACGFFKLDFTLLYSMVGAVTTYIIILMQFQDTEETSTSNAANTTINTSV</sequence>
<dbReference type="EMBL" id="AAZO01002829">
    <property type="status" value="NOT_ANNOTATED_CDS"/>
    <property type="molecule type" value="Genomic_DNA"/>
</dbReference>
<proteinExistence type="inferred from homology"/>
<feature type="transmembrane region" description="Helical" evidence="8">
    <location>
        <begin position="491"/>
        <end position="512"/>
    </location>
</feature>
<organism>
    <name type="scientific">Pediculus humanus subsp. corporis</name>
    <name type="common">Body louse</name>
    <dbReference type="NCBI Taxonomy" id="121224"/>
    <lineage>
        <taxon>Eukaryota</taxon>
        <taxon>Metazoa</taxon>
        <taxon>Ecdysozoa</taxon>
        <taxon>Arthropoda</taxon>
        <taxon>Hexapoda</taxon>
        <taxon>Insecta</taxon>
        <taxon>Pterygota</taxon>
        <taxon>Neoptera</taxon>
        <taxon>Paraneoptera</taxon>
        <taxon>Psocodea</taxon>
        <taxon>Troctomorpha</taxon>
        <taxon>Phthiraptera</taxon>
        <taxon>Anoplura</taxon>
        <taxon>Pediculidae</taxon>
        <taxon>Pediculus</taxon>
    </lineage>
</organism>
<feature type="transmembrane region" description="Helical" evidence="8">
    <location>
        <begin position="43"/>
        <end position="65"/>
    </location>
</feature>
<dbReference type="GO" id="GO:0007165">
    <property type="term" value="P:signal transduction"/>
    <property type="evidence" value="ECO:0007669"/>
    <property type="project" value="UniProtKB-KW"/>
</dbReference>
<keyword evidence="3 8" id="KW-0812">Transmembrane</keyword>
<keyword evidence="7 8" id="KW-0807">Transducer</keyword>
<keyword evidence="6 8" id="KW-0675">Receptor</keyword>
<evidence type="ECO:0000313" key="10">
    <source>
        <dbReference type="EnsemblMetazoa" id="PHUM244030-PA"/>
    </source>
</evidence>
<feature type="transmembrane region" description="Helical" evidence="8">
    <location>
        <begin position="132"/>
        <end position="153"/>
    </location>
</feature>
<dbReference type="GO" id="GO:0030424">
    <property type="term" value="C:axon"/>
    <property type="evidence" value="ECO:0007669"/>
    <property type="project" value="TreeGrafter"/>
</dbReference>
<dbReference type="AlphaFoldDB" id="E0VJE2"/>
<feature type="transmembrane region" description="Helical" evidence="8">
    <location>
        <begin position="228"/>
        <end position="251"/>
    </location>
</feature>
<evidence type="ECO:0000256" key="7">
    <source>
        <dbReference type="ARBA" id="ARBA00023224"/>
    </source>
</evidence>
<dbReference type="EMBL" id="DS235222">
    <property type="protein sequence ID" value="EEB13498.1"/>
    <property type="molecule type" value="Genomic_DNA"/>
</dbReference>
<dbReference type="RefSeq" id="XP_002426236.1">
    <property type="nucleotide sequence ID" value="XM_002426191.1"/>
</dbReference>
<evidence type="ECO:0000256" key="6">
    <source>
        <dbReference type="ARBA" id="ARBA00023170"/>
    </source>
</evidence>
<comment type="similarity">
    <text evidence="8">Belongs to the insect chemoreceptor superfamily. Gustatory receptor (GR) family.</text>
</comment>
<dbReference type="InParanoid" id="E0VJE2"/>
<evidence type="ECO:0000256" key="4">
    <source>
        <dbReference type="ARBA" id="ARBA00022989"/>
    </source>
</evidence>
<feature type="transmembrane region" description="Helical" evidence="8">
    <location>
        <begin position="101"/>
        <end position="120"/>
    </location>
</feature>
<dbReference type="Proteomes" id="UP000009046">
    <property type="component" value="Unassembled WGS sequence"/>
</dbReference>
<evidence type="ECO:0000256" key="1">
    <source>
        <dbReference type="ARBA" id="ARBA00004651"/>
    </source>
</evidence>
<gene>
    <name evidence="10" type="primary">8230771</name>
    <name evidence="9" type="ORF">Phum_PHUM244030</name>
</gene>
<dbReference type="GO" id="GO:0008049">
    <property type="term" value="P:male courtship behavior"/>
    <property type="evidence" value="ECO:0007669"/>
    <property type="project" value="TreeGrafter"/>
</dbReference>